<dbReference type="Pfam" id="PF00171">
    <property type="entry name" value="Aldedh"/>
    <property type="match status" value="1"/>
</dbReference>
<evidence type="ECO:0000313" key="4">
    <source>
        <dbReference type="EMBL" id="NYG57130.1"/>
    </source>
</evidence>
<gene>
    <name evidence="4" type="ORF">BJ980_000053</name>
</gene>
<dbReference type="GO" id="GO:0016620">
    <property type="term" value="F:oxidoreductase activity, acting on the aldehyde or oxo group of donors, NAD or NADP as acceptor"/>
    <property type="evidence" value="ECO:0007669"/>
    <property type="project" value="InterPro"/>
</dbReference>
<dbReference type="AlphaFoldDB" id="A0A7Y9RVP9"/>
<proteinExistence type="predicted"/>
<dbReference type="Proteomes" id="UP000540656">
    <property type="component" value="Unassembled WGS sequence"/>
</dbReference>
<dbReference type="InterPro" id="IPR016163">
    <property type="entry name" value="Ald_DH_C"/>
</dbReference>
<dbReference type="EMBL" id="JACCAA010000001">
    <property type="protein sequence ID" value="NYG57130.1"/>
    <property type="molecule type" value="Genomic_DNA"/>
</dbReference>
<evidence type="ECO:0000256" key="2">
    <source>
        <dbReference type="SAM" id="MobiDB-lite"/>
    </source>
</evidence>
<name>A0A7Y9RVP9_9ACTN</name>
<organism evidence="4 5">
    <name type="scientific">Nocardioides daedukensis</name>
    <dbReference type="NCBI Taxonomy" id="634462"/>
    <lineage>
        <taxon>Bacteria</taxon>
        <taxon>Bacillati</taxon>
        <taxon>Actinomycetota</taxon>
        <taxon>Actinomycetes</taxon>
        <taxon>Propionibacteriales</taxon>
        <taxon>Nocardioidaceae</taxon>
        <taxon>Nocardioides</taxon>
    </lineage>
</organism>
<dbReference type="CDD" id="cd07122">
    <property type="entry name" value="ALDH_F20_ACDH"/>
    <property type="match status" value="1"/>
</dbReference>
<evidence type="ECO:0000259" key="3">
    <source>
        <dbReference type="Pfam" id="PF00171"/>
    </source>
</evidence>
<dbReference type="InterPro" id="IPR016162">
    <property type="entry name" value="Ald_DH_N"/>
</dbReference>
<dbReference type="InterPro" id="IPR015590">
    <property type="entry name" value="Aldehyde_DH_dom"/>
</dbReference>
<dbReference type="SUPFAM" id="SSF53720">
    <property type="entry name" value="ALDH-like"/>
    <property type="match status" value="1"/>
</dbReference>
<feature type="domain" description="Aldehyde dehydrogenase" evidence="3">
    <location>
        <begin position="12"/>
        <end position="270"/>
    </location>
</feature>
<dbReference type="RefSeq" id="WP_179500446.1">
    <property type="nucleotide sequence ID" value="NZ_JACCAA010000001.1"/>
</dbReference>
<protein>
    <submittedName>
        <fullName evidence="4">Acyl-CoA reductase-like NAD-dependent aldehyde dehydrogenase</fullName>
    </submittedName>
</protein>
<dbReference type="InterPro" id="IPR016161">
    <property type="entry name" value="Ald_DH/histidinol_DH"/>
</dbReference>
<dbReference type="Gene3D" id="3.40.605.10">
    <property type="entry name" value="Aldehyde Dehydrogenase, Chain A, domain 1"/>
    <property type="match status" value="1"/>
</dbReference>
<dbReference type="Gene3D" id="3.40.309.10">
    <property type="entry name" value="Aldehyde Dehydrogenase, Chain A, domain 2"/>
    <property type="match status" value="1"/>
</dbReference>
<evidence type="ECO:0000313" key="5">
    <source>
        <dbReference type="Proteomes" id="UP000540656"/>
    </source>
</evidence>
<keyword evidence="1" id="KW-0560">Oxidoreductase</keyword>
<keyword evidence="5" id="KW-1185">Reference proteome</keyword>
<sequence length="540" mass="56944">MTEARQQTAIAAAGHMLERAGWAARSYGAYSAADVDRIVRAVADVAQANAEKYAEWAVRETTFGVVEHKVIKNVACSRGILETYAGHDFVTPRINAEDKIVEVPRPAGVILAITPSTNPVASVFFKVLLALMTRNAVVISPHPMAKECCTDAAELLARAAVEAGAPDGIVQCVAEPTIPLVEALMGDERTNVILATGGTGVVRSAYSSGNPAIGVGPGNVPVLVDATADLRLAAKRLVDSKAFDNSVLCTNESVLIVEDSIADKFTRELERVGAFILDEDAAELLRTYMFPYGKLNVDVVGKDASWIAQQAGFRVGPKTQVLIAPFAEAVPEEPFTHEKLSPVLGMIRVPSVATGIATARAVVRIAGAGHSAAIHSTNSETVMQYAAEVPVLRVAVNVGNSTGSSGLGTNLAPTMTIGTGFVGRSSLGENLQPKHLVNWARIAYNNDPAEVMPDFTGVSPWVDHSGPVPSYPHASNDSVRTSIRGNTPSASVDALATRVANQLGPRAGTSSAPGRSGNDDTFREEIRRLVVEELSQLIKG</sequence>
<feature type="region of interest" description="Disordered" evidence="2">
    <location>
        <begin position="502"/>
        <end position="521"/>
    </location>
</feature>
<comment type="caution">
    <text evidence="4">The sequence shown here is derived from an EMBL/GenBank/DDBJ whole genome shotgun (WGS) entry which is preliminary data.</text>
</comment>
<reference evidence="4 5" key="1">
    <citation type="submission" date="2020-07" db="EMBL/GenBank/DDBJ databases">
        <title>Sequencing the genomes of 1000 actinobacteria strains.</title>
        <authorList>
            <person name="Klenk H.-P."/>
        </authorList>
    </citation>
    <scope>NUCLEOTIDE SEQUENCE [LARGE SCALE GENOMIC DNA]</scope>
    <source>
        <strain evidence="4 5">DSM 23819</strain>
    </source>
</reference>
<evidence type="ECO:0000256" key="1">
    <source>
        <dbReference type="ARBA" id="ARBA00023002"/>
    </source>
</evidence>
<dbReference type="PANTHER" id="PTHR11699">
    <property type="entry name" value="ALDEHYDE DEHYDROGENASE-RELATED"/>
    <property type="match status" value="1"/>
</dbReference>
<accession>A0A7Y9RVP9</accession>